<dbReference type="EMBL" id="VNKQ01000017">
    <property type="protein sequence ID" value="KAG0645838.1"/>
    <property type="molecule type" value="Genomic_DNA"/>
</dbReference>
<dbReference type="Proteomes" id="UP000785200">
    <property type="component" value="Unassembled WGS sequence"/>
</dbReference>
<sequence length="106" mass="12164">MARLWIRFHLSYILRKHEATCRFGTPRSKAETEAWGGYTSSSQTVGEYIWREFSWPEIGMHGKKRLMGIFGKARDEGCPVDDTLGAVDMLGVRFFFLDTDVVKSIL</sequence>
<keyword evidence="2" id="KW-1185">Reference proteome</keyword>
<name>A0A9P6SLX4_9HELO</name>
<reference evidence="1" key="1">
    <citation type="submission" date="2019-07" db="EMBL/GenBank/DDBJ databases">
        <title>Hyphodiscus hymeniophilus genome sequencing and assembly.</title>
        <authorList>
            <person name="Kramer G."/>
            <person name="Nodwell J."/>
        </authorList>
    </citation>
    <scope>NUCLEOTIDE SEQUENCE</scope>
    <source>
        <strain evidence="1">ATCC 34498</strain>
    </source>
</reference>
<protein>
    <submittedName>
        <fullName evidence="1">Uncharacterized protein</fullName>
    </submittedName>
</protein>
<comment type="caution">
    <text evidence="1">The sequence shown here is derived from an EMBL/GenBank/DDBJ whole genome shotgun (WGS) entry which is preliminary data.</text>
</comment>
<gene>
    <name evidence="1" type="ORF">D0Z07_7944</name>
</gene>
<evidence type="ECO:0000313" key="1">
    <source>
        <dbReference type="EMBL" id="KAG0645838.1"/>
    </source>
</evidence>
<dbReference type="AlphaFoldDB" id="A0A9P6SLX4"/>
<organism evidence="1 2">
    <name type="scientific">Hyphodiscus hymeniophilus</name>
    <dbReference type="NCBI Taxonomy" id="353542"/>
    <lineage>
        <taxon>Eukaryota</taxon>
        <taxon>Fungi</taxon>
        <taxon>Dikarya</taxon>
        <taxon>Ascomycota</taxon>
        <taxon>Pezizomycotina</taxon>
        <taxon>Leotiomycetes</taxon>
        <taxon>Helotiales</taxon>
        <taxon>Hyphodiscaceae</taxon>
        <taxon>Hyphodiscus</taxon>
    </lineage>
</organism>
<evidence type="ECO:0000313" key="2">
    <source>
        <dbReference type="Proteomes" id="UP000785200"/>
    </source>
</evidence>
<proteinExistence type="predicted"/>
<accession>A0A9P6SLX4</accession>